<dbReference type="Proteomes" id="UP000622552">
    <property type="component" value="Unassembled WGS sequence"/>
</dbReference>
<gene>
    <name evidence="2" type="ORF">IW245_007784</name>
</gene>
<organism evidence="2 3">
    <name type="scientific">Longispora fulva</name>
    <dbReference type="NCBI Taxonomy" id="619741"/>
    <lineage>
        <taxon>Bacteria</taxon>
        <taxon>Bacillati</taxon>
        <taxon>Actinomycetota</taxon>
        <taxon>Actinomycetes</taxon>
        <taxon>Micromonosporales</taxon>
        <taxon>Micromonosporaceae</taxon>
        <taxon>Longispora</taxon>
    </lineage>
</organism>
<dbReference type="AlphaFoldDB" id="A0A8J7GZP4"/>
<dbReference type="InterPro" id="IPR018891">
    <property type="entry name" value="AIPR_C"/>
</dbReference>
<name>A0A8J7GZP4_9ACTN</name>
<dbReference type="RefSeq" id="WP_197007984.1">
    <property type="nucleotide sequence ID" value="NZ_BONS01000013.1"/>
</dbReference>
<protein>
    <recommendedName>
        <fullName evidence="1">Abortive phage infection protein C-terminal domain-containing protein</fullName>
    </recommendedName>
</protein>
<proteinExistence type="predicted"/>
<accession>A0A8J7GZP4</accession>
<dbReference type="Pfam" id="PF10592">
    <property type="entry name" value="AIPR"/>
    <property type="match status" value="1"/>
</dbReference>
<sequence length="586" mass="65053">MTDNEVVLLDQILAGRQQERVKAIRDDEAFELFAAEQALHGRELSSEEIADGTIGGTNDAALDGVFVFVGGTLLSEDSEVLQSDFKIASVPVGVKIEVWLIQAKRSTSFTETAIEKVADASRRLLRLSEEEQDLLQLYSGAVVLRTGFFRKALRVLAVRHPKVEVHFVYATRGRTGGDNAINTKVKIKAEELERQFSEVVLGSTTGFVEFLGAAELWRRASTVPSYTTELTYQENATSGNSHVALVKLRDYVSFLSEQDGSLRRHIFDWNVRDYQGDVEVNREIHESLLDPGAPEFWWLNNGVTIVCSRATVVSKTYSMDDVQVVNGLQTSHTIHNALRSVEETHFAFDRTVLVRILVTGDDPATRDKVIRATNRQTTVPAASLRATDDIQRDIEAYFLGHDWFYDRRKNFYRNSGKSAERIVSIPLLAQAAMAMGLSRPDNSRARPSSLLKRDDDYRKIFSKEVPVEVYLWLAESQKAVDAFLSSAEVGSPAAERNNLKFHLAMVAATKLVGRPIHSLLQLERAAKDNIPITNAGLDTCLAFLRDSFAKALKETGGTTDKIAKGPAFVDSLVSQMAKELSSGPPK</sequence>
<comment type="caution">
    <text evidence="2">The sequence shown here is derived from an EMBL/GenBank/DDBJ whole genome shotgun (WGS) entry which is preliminary data.</text>
</comment>
<evidence type="ECO:0000313" key="2">
    <source>
        <dbReference type="EMBL" id="MBG6141590.1"/>
    </source>
</evidence>
<keyword evidence="3" id="KW-1185">Reference proteome</keyword>
<evidence type="ECO:0000259" key="1">
    <source>
        <dbReference type="Pfam" id="PF10592"/>
    </source>
</evidence>
<feature type="domain" description="Abortive phage infection protein C-terminal" evidence="1">
    <location>
        <begin position="267"/>
        <end position="461"/>
    </location>
</feature>
<reference evidence="2" key="1">
    <citation type="submission" date="2020-11" db="EMBL/GenBank/DDBJ databases">
        <title>Sequencing the genomes of 1000 actinobacteria strains.</title>
        <authorList>
            <person name="Klenk H.-P."/>
        </authorList>
    </citation>
    <scope>NUCLEOTIDE SEQUENCE</scope>
    <source>
        <strain evidence="2">DSM 45356</strain>
    </source>
</reference>
<evidence type="ECO:0000313" key="3">
    <source>
        <dbReference type="Proteomes" id="UP000622552"/>
    </source>
</evidence>
<dbReference type="EMBL" id="JADOUF010000001">
    <property type="protein sequence ID" value="MBG6141590.1"/>
    <property type="molecule type" value="Genomic_DNA"/>
</dbReference>